<organism evidence="2">
    <name type="scientific">Neisseria gonorrhoeae</name>
    <dbReference type="NCBI Taxonomy" id="485"/>
    <lineage>
        <taxon>Bacteria</taxon>
        <taxon>Pseudomonadati</taxon>
        <taxon>Pseudomonadota</taxon>
        <taxon>Betaproteobacteria</taxon>
        <taxon>Neisseriales</taxon>
        <taxon>Neisseriaceae</taxon>
        <taxon>Neisseria</taxon>
    </lineage>
</organism>
<keyword evidence="1" id="KW-0472">Membrane</keyword>
<keyword evidence="1" id="KW-0812">Transmembrane</keyword>
<dbReference type="EMBL" id="UGRI01000001">
    <property type="protein sequence ID" value="SUA24780.1"/>
    <property type="molecule type" value="Genomic_DNA"/>
</dbReference>
<reference evidence="2" key="1">
    <citation type="submission" date="2018-06" db="EMBL/GenBank/DDBJ databases">
        <authorList>
            <consortium name="Pathogen Informatics"/>
            <person name="Doyle S."/>
        </authorList>
    </citation>
    <scope>NUCLEOTIDE SEQUENCE [LARGE SCALE GENOMIC DNA]</scope>
    <source>
        <strain evidence="2">NCTC11421</strain>
    </source>
</reference>
<accession>A0A378W0I7</accession>
<keyword evidence="1" id="KW-1133">Transmembrane helix</keyword>
<gene>
    <name evidence="2" type="ORF">NCTC11421_02784</name>
</gene>
<dbReference type="AlphaFoldDB" id="A0A378W0I7"/>
<name>A0A378W0I7_NEIGO</name>
<evidence type="ECO:0000313" key="2">
    <source>
        <dbReference type="EMBL" id="SUA24780.1"/>
    </source>
</evidence>
<feature type="transmembrane region" description="Helical" evidence="1">
    <location>
        <begin position="7"/>
        <end position="30"/>
    </location>
</feature>
<proteinExistence type="predicted"/>
<protein>
    <submittedName>
        <fullName evidence="2">Lipopolysaccharide biosynthesis translocase</fullName>
    </submittedName>
</protein>
<evidence type="ECO:0000256" key="1">
    <source>
        <dbReference type="SAM" id="Phobius"/>
    </source>
</evidence>
<feature type="transmembrane region" description="Helical" evidence="1">
    <location>
        <begin position="36"/>
        <end position="57"/>
    </location>
</feature>
<sequence length="88" mass="9578">MDTKEILGYAAGSIGSAVLAVIILPLLSWYFPADDIGRIVLMQTAAGLTVSVLCLGLDQAYVREYYAAADKDTLFKPCSCRRCCFPPR</sequence>